<protein>
    <submittedName>
        <fullName evidence="1">Cof family protein</fullName>
    </submittedName>
</protein>
<dbReference type="GO" id="GO:0000287">
    <property type="term" value="F:magnesium ion binding"/>
    <property type="evidence" value="ECO:0007669"/>
    <property type="project" value="TreeGrafter"/>
</dbReference>
<dbReference type="InterPro" id="IPR023214">
    <property type="entry name" value="HAD_sf"/>
</dbReference>
<dbReference type="GO" id="GO:0005829">
    <property type="term" value="C:cytosol"/>
    <property type="evidence" value="ECO:0007669"/>
    <property type="project" value="TreeGrafter"/>
</dbReference>
<sequence length="269" mass="29838">MSIKLVAVDIDGTLLNSKREVTPEVYTAIQDAKKAGIKVVIATGRPIAGVTDLLEKLNLKDQGDYVITFNGALVQDTATGEDLIKETLTYDDYLDIELLSRKLGVHMHAISKEGIYTANRDIGKYTVHEASLVNMPVYYRTPEEMVGKEIVKIMMIDEPEVLDTAIAQLPASLYEHYTVVKSRPFYLEIMNKKVSKGTAIIHLAEKLGLSRDETMAIGDEENDRAMLEAVGSPVVMENGIPELKKMAKYITKSNDNSGVAYAIKKWVLN</sequence>
<name>A0A1L7LKI0_9STRE</name>
<dbReference type="PANTHER" id="PTHR10000">
    <property type="entry name" value="PHOSPHOSERINE PHOSPHATASE"/>
    <property type="match status" value="1"/>
</dbReference>
<keyword evidence="2" id="KW-1185">Reference proteome</keyword>
<accession>A0A1L7LKI0</accession>
<dbReference type="Pfam" id="PF08282">
    <property type="entry name" value="Hydrolase_3"/>
    <property type="match status" value="1"/>
</dbReference>
<gene>
    <name evidence="1" type="ORF">SRT_14050</name>
</gene>
<dbReference type="InterPro" id="IPR006379">
    <property type="entry name" value="HAD-SF_hydro_IIB"/>
</dbReference>
<dbReference type="SFLD" id="SFLDS00003">
    <property type="entry name" value="Haloacid_Dehalogenase"/>
    <property type="match status" value="1"/>
</dbReference>
<dbReference type="SUPFAM" id="SSF56784">
    <property type="entry name" value="HAD-like"/>
    <property type="match status" value="1"/>
</dbReference>
<dbReference type="GO" id="GO:0016791">
    <property type="term" value="F:phosphatase activity"/>
    <property type="evidence" value="ECO:0007669"/>
    <property type="project" value="TreeGrafter"/>
</dbReference>
<dbReference type="SFLD" id="SFLDG01140">
    <property type="entry name" value="C2.B:_Phosphomannomutase_and_P"/>
    <property type="match status" value="1"/>
</dbReference>
<evidence type="ECO:0000313" key="1">
    <source>
        <dbReference type="EMBL" id="BAQ24666.1"/>
    </source>
</evidence>
<proteinExistence type="predicted"/>
<dbReference type="SFLD" id="SFLDG01144">
    <property type="entry name" value="C2.B.4:_PGP_Like"/>
    <property type="match status" value="1"/>
</dbReference>
<dbReference type="PROSITE" id="PS01228">
    <property type="entry name" value="COF_1"/>
    <property type="match status" value="1"/>
</dbReference>
<dbReference type="InterPro" id="IPR036412">
    <property type="entry name" value="HAD-like_sf"/>
</dbReference>
<dbReference type="EMBL" id="AP014612">
    <property type="protein sequence ID" value="BAQ24666.1"/>
    <property type="molecule type" value="Genomic_DNA"/>
</dbReference>
<dbReference type="Gene3D" id="3.40.50.1000">
    <property type="entry name" value="HAD superfamily/HAD-like"/>
    <property type="match status" value="1"/>
</dbReference>
<dbReference type="KEGG" id="strg:SRT_14050"/>
<reference evidence="1 2" key="1">
    <citation type="journal article" date="2016" name="Microbiol. Immunol.">
        <title>Complete genome sequence of Streptococcus troglodytae TKU31 isolated from the oral cavity of a chimpanzee (Pan troglodytes).</title>
        <authorList>
            <person name="Okamoto M."/>
            <person name="Naito M."/>
            <person name="Miyanohara M."/>
            <person name="Imai S."/>
            <person name="Nomura Y."/>
            <person name="Saito W."/>
            <person name="Momoi Y."/>
            <person name="Takada K."/>
            <person name="Miyabe-Nishiwaki T."/>
            <person name="Tomonaga M."/>
            <person name="Hanada N."/>
        </authorList>
    </citation>
    <scope>NUCLEOTIDE SEQUENCE [LARGE SCALE GENOMIC DNA]</scope>
    <source>
        <strain evidence="2">TKU 31</strain>
    </source>
</reference>
<dbReference type="PANTHER" id="PTHR10000:SF8">
    <property type="entry name" value="HAD SUPERFAMILY HYDROLASE-LIKE, TYPE 3"/>
    <property type="match status" value="1"/>
</dbReference>
<dbReference type="Gene3D" id="3.30.1240.10">
    <property type="match status" value="1"/>
</dbReference>
<dbReference type="RefSeq" id="WP_128833538.1">
    <property type="nucleotide sequence ID" value="NZ_AP014612.1"/>
</dbReference>
<dbReference type="AlphaFoldDB" id="A0A1L7LKI0"/>
<organism evidence="1 2">
    <name type="scientific">Streptococcus troglodytae</name>
    <dbReference type="NCBI Taxonomy" id="1111760"/>
    <lineage>
        <taxon>Bacteria</taxon>
        <taxon>Bacillati</taxon>
        <taxon>Bacillota</taxon>
        <taxon>Bacilli</taxon>
        <taxon>Lactobacillales</taxon>
        <taxon>Streptococcaceae</taxon>
        <taxon>Streptococcus</taxon>
    </lineage>
</organism>
<dbReference type="InterPro" id="IPR000150">
    <property type="entry name" value="Cof"/>
</dbReference>
<dbReference type="CDD" id="cd07516">
    <property type="entry name" value="HAD_Pase"/>
    <property type="match status" value="1"/>
</dbReference>
<dbReference type="NCBIfam" id="TIGR00099">
    <property type="entry name" value="Cof-subfamily"/>
    <property type="match status" value="1"/>
</dbReference>
<evidence type="ECO:0000313" key="2">
    <source>
        <dbReference type="Proteomes" id="UP000217758"/>
    </source>
</evidence>
<dbReference type="NCBIfam" id="TIGR01484">
    <property type="entry name" value="HAD-SF-IIB"/>
    <property type="match status" value="1"/>
</dbReference>
<dbReference type="Proteomes" id="UP000217758">
    <property type="component" value="Chromosome"/>
</dbReference>
<dbReference type="NCBIfam" id="NF007806">
    <property type="entry name" value="PRK10513.1"/>
    <property type="match status" value="1"/>
</dbReference>